<dbReference type="Pfam" id="PF07734">
    <property type="entry name" value="FBA_1"/>
    <property type="match status" value="1"/>
</dbReference>
<dbReference type="Gene3D" id="1.20.1280.50">
    <property type="match status" value="1"/>
</dbReference>
<dbReference type="InterPro" id="IPR017451">
    <property type="entry name" value="F-box-assoc_interact_dom"/>
</dbReference>
<proteinExistence type="predicted"/>
<dbReference type="PANTHER" id="PTHR31672">
    <property type="entry name" value="BNACNNG10540D PROTEIN"/>
    <property type="match status" value="1"/>
</dbReference>
<evidence type="ECO:0000313" key="2">
    <source>
        <dbReference type="EMBL" id="GER48107.1"/>
    </source>
</evidence>
<gene>
    <name evidence="2" type="ORF">STAS_25267</name>
</gene>
<dbReference type="PANTHER" id="PTHR31672:SF13">
    <property type="entry name" value="F-BOX PROTEIN CPR30-LIKE"/>
    <property type="match status" value="1"/>
</dbReference>
<dbReference type="CDD" id="cd09917">
    <property type="entry name" value="F-box_SF"/>
    <property type="match status" value="1"/>
</dbReference>
<dbReference type="SUPFAM" id="SSF50965">
    <property type="entry name" value="Galactose oxidase, central domain"/>
    <property type="match status" value="1"/>
</dbReference>
<dbReference type="PROSITE" id="PS50181">
    <property type="entry name" value="FBOX"/>
    <property type="match status" value="1"/>
</dbReference>
<evidence type="ECO:0000313" key="3">
    <source>
        <dbReference type="Proteomes" id="UP000325081"/>
    </source>
</evidence>
<dbReference type="InterPro" id="IPR011043">
    <property type="entry name" value="Gal_Oxase/kelch_b-propeller"/>
</dbReference>
<dbReference type="OrthoDB" id="913616at2759"/>
<sequence>MENTQPNRLSSAMANLPDEIIIIIFSHLPAKSLLRFKAVSRSWADPRRREFQPLADLGSPAAHCKADVLCACDGLVLLPGGSFLSLKLWNPSTGEQTKLDLPFPLFLPRTHGIFYDPASMSGFKVVVLSGQHYGVYSFVSRSWSEKRTFPICYHWSRKGGFFADGAVYWVVCRSKQKGKEIVYMDSRDGEEILKTLPRPENVGEEAEFDVVCLGGRLCVYLLDGGSGRFWVKERVGGGPTAWKWKEITVEGTFGWPDFGNAGVWIRSDDGERFVACGDESWPSVKAFRFQWTPYIESLLFPHTQDHNPIKGFCLTN</sequence>
<protein>
    <submittedName>
        <fullName evidence="2">F-box family protein</fullName>
    </submittedName>
</protein>
<dbReference type="SUPFAM" id="SSF81383">
    <property type="entry name" value="F-box domain"/>
    <property type="match status" value="1"/>
</dbReference>
<dbReference type="Proteomes" id="UP000325081">
    <property type="component" value="Unassembled WGS sequence"/>
</dbReference>
<reference evidence="3" key="1">
    <citation type="journal article" date="2019" name="Curr. Biol.">
        <title>Genome Sequence of Striga asiatica Provides Insight into the Evolution of Plant Parasitism.</title>
        <authorList>
            <person name="Yoshida S."/>
            <person name="Kim S."/>
            <person name="Wafula E.K."/>
            <person name="Tanskanen J."/>
            <person name="Kim Y.M."/>
            <person name="Honaas L."/>
            <person name="Yang Z."/>
            <person name="Spallek T."/>
            <person name="Conn C.E."/>
            <person name="Ichihashi Y."/>
            <person name="Cheong K."/>
            <person name="Cui S."/>
            <person name="Der J.P."/>
            <person name="Gundlach H."/>
            <person name="Jiao Y."/>
            <person name="Hori C."/>
            <person name="Ishida J.K."/>
            <person name="Kasahara H."/>
            <person name="Kiba T."/>
            <person name="Kim M.S."/>
            <person name="Koo N."/>
            <person name="Laohavisit A."/>
            <person name="Lee Y.H."/>
            <person name="Lumba S."/>
            <person name="McCourt P."/>
            <person name="Mortimer J.C."/>
            <person name="Mutuku J.M."/>
            <person name="Nomura T."/>
            <person name="Sasaki-Sekimoto Y."/>
            <person name="Seto Y."/>
            <person name="Wang Y."/>
            <person name="Wakatake T."/>
            <person name="Sakakibara H."/>
            <person name="Demura T."/>
            <person name="Yamaguchi S."/>
            <person name="Yoneyama K."/>
            <person name="Manabe R.I."/>
            <person name="Nelson D.C."/>
            <person name="Schulman A.H."/>
            <person name="Timko M.P."/>
            <person name="dePamphilis C.W."/>
            <person name="Choi D."/>
            <person name="Shirasu K."/>
        </authorList>
    </citation>
    <scope>NUCLEOTIDE SEQUENCE [LARGE SCALE GENOMIC DNA]</scope>
    <source>
        <strain evidence="3">cv. UVA1</strain>
    </source>
</reference>
<dbReference type="InterPro" id="IPR001810">
    <property type="entry name" value="F-box_dom"/>
</dbReference>
<keyword evidence="3" id="KW-1185">Reference proteome</keyword>
<organism evidence="2 3">
    <name type="scientific">Striga asiatica</name>
    <name type="common">Asiatic witchweed</name>
    <name type="synonym">Buchnera asiatica</name>
    <dbReference type="NCBI Taxonomy" id="4170"/>
    <lineage>
        <taxon>Eukaryota</taxon>
        <taxon>Viridiplantae</taxon>
        <taxon>Streptophyta</taxon>
        <taxon>Embryophyta</taxon>
        <taxon>Tracheophyta</taxon>
        <taxon>Spermatophyta</taxon>
        <taxon>Magnoliopsida</taxon>
        <taxon>eudicotyledons</taxon>
        <taxon>Gunneridae</taxon>
        <taxon>Pentapetalae</taxon>
        <taxon>asterids</taxon>
        <taxon>lamiids</taxon>
        <taxon>Lamiales</taxon>
        <taxon>Orobanchaceae</taxon>
        <taxon>Buchnereae</taxon>
        <taxon>Striga</taxon>
    </lineage>
</organism>
<dbReference type="InterPro" id="IPR050796">
    <property type="entry name" value="SCF_F-box_component"/>
</dbReference>
<dbReference type="AlphaFoldDB" id="A0A5A7QUG6"/>
<dbReference type="Pfam" id="PF12937">
    <property type="entry name" value="F-box-like"/>
    <property type="match status" value="1"/>
</dbReference>
<dbReference type="InterPro" id="IPR006527">
    <property type="entry name" value="F-box-assoc_dom_typ1"/>
</dbReference>
<dbReference type="NCBIfam" id="TIGR01640">
    <property type="entry name" value="F_box_assoc_1"/>
    <property type="match status" value="1"/>
</dbReference>
<feature type="domain" description="F-box" evidence="1">
    <location>
        <begin position="10"/>
        <end position="43"/>
    </location>
</feature>
<dbReference type="EMBL" id="BKCP01008181">
    <property type="protein sequence ID" value="GER48107.1"/>
    <property type="molecule type" value="Genomic_DNA"/>
</dbReference>
<name>A0A5A7QUG6_STRAF</name>
<evidence type="ECO:0000259" key="1">
    <source>
        <dbReference type="PROSITE" id="PS50181"/>
    </source>
</evidence>
<dbReference type="InterPro" id="IPR036047">
    <property type="entry name" value="F-box-like_dom_sf"/>
</dbReference>
<accession>A0A5A7QUG6</accession>
<comment type="caution">
    <text evidence="2">The sequence shown here is derived from an EMBL/GenBank/DDBJ whole genome shotgun (WGS) entry which is preliminary data.</text>
</comment>